<dbReference type="InterPro" id="IPR014996">
    <property type="entry name" value="AcaB"/>
</dbReference>
<accession>A0ABS4PDM6</accession>
<comment type="caution">
    <text evidence="1">The sequence shown here is derived from an EMBL/GenBank/DDBJ whole genome shotgun (WGS) entry which is preliminary data.</text>
</comment>
<evidence type="ECO:0000313" key="1">
    <source>
        <dbReference type="EMBL" id="MBP2170733.1"/>
    </source>
</evidence>
<dbReference type="EMBL" id="JAGGMQ010000001">
    <property type="protein sequence ID" value="MBP2170733.1"/>
    <property type="molecule type" value="Genomic_DNA"/>
</dbReference>
<protein>
    <submittedName>
        <fullName evidence="1">Integrating conjugative element protein (TIGR03761 family)</fullName>
    </submittedName>
</protein>
<dbReference type="RefSeq" id="WP_071590534.1">
    <property type="nucleotide sequence ID" value="NZ_JAGGMQ010000001.1"/>
</dbReference>
<dbReference type="Pfam" id="PF08900">
    <property type="entry name" value="AcaB"/>
    <property type="match status" value="1"/>
</dbReference>
<dbReference type="Proteomes" id="UP001195624">
    <property type="component" value="Unassembled WGS sequence"/>
</dbReference>
<reference evidence="2" key="2">
    <citation type="submission" date="2023-07" db="EMBL/GenBank/DDBJ databases">
        <title>Genome mining of underrepresented organisms for secondary metabolites.</title>
        <authorList>
            <person name="D'Agostino P.M."/>
        </authorList>
    </citation>
    <scope>NUCLEOTIDE SEQUENCE [LARGE SCALE GENOMIC DNA]</scope>
    <source>
        <strain evidence="2">WS4403</strain>
    </source>
</reference>
<sequence length="225" mass="25621">MNTPQPLKPLSTTVKIALHTRDAVNLWTGTPPNAHESRRNIGMQFYMLRLKRIEWAAAHDDPWADYWQSKLKQKLNTATQLITSLRQQTARLFHSVPDALTTSQCRNPDPARFTLSLSLISPLGMQTLYLLVNFDLLICELIQAQQFALISRRRKSQLRLQGASAIQSIYQLAQEFHFTGVTRQDVREGNLLALHATKLMSNLPDELLTSTQDVKQTPESDQSKE</sequence>
<gene>
    <name evidence="1" type="ORF">J2125_003925</name>
</gene>
<name>A0ABS4PDM6_9GAMM</name>
<keyword evidence="2" id="KW-1185">Reference proteome</keyword>
<dbReference type="NCBIfam" id="TIGR03761">
    <property type="entry name" value="ICE_PFL4669"/>
    <property type="match status" value="1"/>
</dbReference>
<reference evidence="1 2" key="1">
    <citation type="submission" date="2021-03" db="EMBL/GenBank/DDBJ databases">
        <authorList>
            <person name="D'Agostino P."/>
            <person name="Huntemann M."/>
            <person name="Clum A."/>
            <person name="Spunde A."/>
            <person name="Palaniappan K."/>
            <person name="Ritter S."/>
            <person name="Mikhailova N."/>
            <person name="Chen I.-M."/>
            <person name="Stamatis D."/>
            <person name="Reddy T."/>
            <person name="O'Malley R."/>
            <person name="Daum C."/>
            <person name="Shapiro N."/>
            <person name="Ivanova N."/>
            <person name="Kyrpides N."/>
            <person name="Woyke T."/>
        </authorList>
    </citation>
    <scope>NUCLEOTIDE SEQUENCE [LARGE SCALE GENOMIC DNA]</scope>
    <source>
        <strain evidence="1 2">WS4403</strain>
    </source>
</reference>
<proteinExistence type="predicted"/>
<organism evidence="1 2">
    <name type="scientific">Winslowiella toletana</name>
    <dbReference type="NCBI Taxonomy" id="92490"/>
    <lineage>
        <taxon>Bacteria</taxon>
        <taxon>Pseudomonadati</taxon>
        <taxon>Pseudomonadota</taxon>
        <taxon>Gammaproteobacteria</taxon>
        <taxon>Enterobacterales</taxon>
        <taxon>Erwiniaceae</taxon>
        <taxon>Winslowiella</taxon>
    </lineage>
</organism>
<evidence type="ECO:0000313" key="2">
    <source>
        <dbReference type="Proteomes" id="UP001195624"/>
    </source>
</evidence>